<dbReference type="SUPFAM" id="SSF75420">
    <property type="entry name" value="YhbC-like, N-terminal domain"/>
    <property type="match status" value="1"/>
</dbReference>
<dbReference type="PANTHER" id="PTHR33867:SF1">
    <property type="entry name" value="RIBOSOME MATURATION FACTOR RIMP"/>
    <property type="match status" value="1"/>
</dbReference>
<dbReference type="InterPro" id="IPR003728">
    <property type="entry name" value="Ribosome_maturation_RimP"/>
</dbReference>
<dbReference type="CDD" id="cd01734">
    <property type="entry name" value="YlxS_C"/>
    <property type="match status" value="1"/>
</dbReference>
<sequence>MPGNATIGSTALDTGLTGAQCGAGEGPLFLSRNPMNEAIETKIRSLIADNSDDIEVLLVDAPGAGRVRVFIDHPDGVTLAHCERVTELLADVRETHAVEVSSPGAERPLTKPDHFRRFAGRTAKIKLSEPLPESGSRTISGEIVEADDETVTVATGDERLSLPYSAIGRAHLVAAA</sequence>
<dbReference type="SUPFAM" id="SSF74942">
    <property type="entry name" value="YhbC-like, C-terminal domain"/>
    <property type="match status" value="1"/>
</dbReference>
<dbReference type="GO" id="GO:0006412">
    <property type="term" value="P:translation"/>
    <property type="evidence" value="ECO:0007669"/>
    <property type="project" value="TreeGrafter"/>
</dbReference>
<protein>
    <submittedName>
        <fullName evidence="5">Unannotated protein</fullName>
    </submittedName>
</protein>
<dbReference type="Pfam" id="PF17384">
    <property type="entry name" value="DUF150_C"/>
    <property type="match status" value="1"/>
</dbReference>
<proteinExistence type="inferred from homology"/>
<accession>A0A6J7E974</accession>
<dbReference type="InterPro" id="IPR035956">
    <property type="entry name" value="RimP_N_sf"/>
</dbReference>
<dbReference type="AlphaFoldDB" id="A0A6J7E974"/>
<evidence type="ECO:0000313" key="5">
    <source>
        <dbReference type="EMBL" id="CAB4877149.1"/>
    </source>
</evidence>
<evidence type="ECO:0000259" key="4">
    <source>
        <dbReference type="Pfam" id="PF17384"/>
    </source>
</evidence>
<dbReference type="GO" id="GO:0005829">
    <property type="term" value="C:cytosol"/>
    <property type="evidence" value="ECO:0007669"/>
    <property type="project" value="TreeGrafter"/>
</dbReference>
<name>A0A6J7E974_9ZZZZ</name>
<evidence type="ECO:0000256" key="1">
    <source>
        <dbReference type="ARBA" id="ARBA00022490"/>
    </source>
</evidence>
<evidence type="ECO:0000256" key="2">
    <source>
        <dbReference type="ARBA" id="ARBA00022517"/>
    </source>
</evidence>
<dbReference type="Gene3D" id="2.30.30.180">
    <property type="entry name" value="Ribosome maturation factor RimP, C-terminal domain"/>
    <property type="match status" value="1"/>
</dbReference>
<dbReference type="InterPro" id="IPR028989">
    <property type="entry name" value="RimP_N"/>
</dbReference>
<keyword evidence="1" id="KW-0963">Cytoplasm</keyword>
<evidence type="ECO:0000259" key="3">
    <source>
        <dbReference type="Pfam" id="PF02576"/>
    </source>
</evidence>
<dbReference type="HAMAP" id="MF_01077">
    <property type="entry name" value="RimP"/>
    <property type="match status" value="1"/>
</dbReference>
<dbReference type="InterPro" id="IPR036847">
    <property type="entry name" value="RimP_C_sf"/>
</dbReference>
<organism evidence="5">
    <name type="scientific">freshwater metagenome</name>
    <dbReference type="NCBI Taxonomy" id="449393"/>
    <lineage>
        <taxon>unclassified sequences</taxon>
        <taxon>metagenomes</taxon>
        <taxon>ecological metagenomes</taxon>
    </lineage>
</organism>
<feature type="domain" description="Ribosome maturation factor RimP C-terminal" evidence="4">
    <location>
        <begin position="109"/>
        <end position="174"/>
    </location>
</feature>
<gene>
    <name evidence="5" type="ORF">UFOPK3444_01088</name>
</gene>
<reference evidence="5" key="1">
    <citation type="submission" date="2020-05" db="EMBL/GenBank/DDBJ databases">
        <authorList>
            <person name="Chiriac C."/>
            <person name="Salcher M."/>
            <person name="Ghai R."/>
            <person name="Kavagutti S V."/>
        </authorList>
    </citation>
    <scope>NUCLEOTIDE SEQUENCE</scope>
</reference>
<dbReference type="InterPro" id="IPR028998">
    <property type="entry name" value="RimP_C"/>
</dbReference>
<dbReference type="PANTHER" id="PTHR33867">
    <property type="entry name" value="RIBOSOME MATURATION FACTOR RIMP"/>
    <property type="match status" value="1"/>
</dbReference>
<dbReference type="GO" id="GO:0000028">
    <property type="term" value="P:ribosomal small subunit assembly"/>
    <property type="evidence" value="ECO:0007669"/>
    <property type="project" value="TreeGrafter"/>
</dbReference>
<dbReference type="Pfam" id="PF02576">
    <property type="entry name" value="RimP_N"/>
    <property type="match status" value="1"/>
</dbReference>
<dbReference type="EMBL" id="CAFBLU010000016">
    <property type="protein sequence ID" value="CAB4877149.1"/>
    <property type="molecule type" value="Genomic_DNA"/>
</dbReference>
<dbReference type="Gene3D" id="3.30.300.70">
    <property type="entry name" value="RimP-like superfamily, N-terminal"/>
    <property type="match status" value="1"/>
</dbReference>
<keyword evidence="2" id="KW-0690">Ribosome biogenesis</keyword>
<feature type="domain" description="Ribosome maturation factor RimP N-terminal" evidence="3">
    <location>
        <begin position="56"/>
        <end position="106"/>
    </location>
</feature>